<dbReference type="PANTHER" id="PTHR46851:SF21">
    <property type="entry name" value="OS01G0884500 PROTEIN"/>
    <property type="match status" value="1"/>
</dbReference>
<dbReference type="GeneID" id="102711125"/>
<dbReference type="Pfam" id="PF02201">
    <property type="entry name" value="SWIB"/>
    <property type="match status" value="1"/>
</dbReference>
<dbReference type="Pfam" id="PF25980">
    <property type="entry name" value="NERD_plant"/>
    <property type="match status" value="1"/>
</dbReference>
<dbReference type="InterPro" id="IPR001965">
    <property type="entry name" value="Znf_PHD"/>
</dbReference>
<dbReference type="OrthoDB" id="1870062at2759"/>
<evidence type="ECO:0000256" key="2">
    <source>
        <dbReference type="ARBA" id="ARBA00022771"/>
    </source>
</evidence>
<dbReference type="InterPro" id="IPR013083">
    <property type="entry name" value="Znf_RING/FYVE/PHD"/>
</dbReference>
<dbReference type="RefSeq" id="XP_015698050.1">
    <property type="nucleotide sequence ID" value="XM_015842564.2"/>
</dbReference>
<dbReference type="HOGENOM" id="CLU_019956_0_0_1"/>
<evidence type="ECO:0000259" key="5">
    <source>
        <dbReference type="PROSITE" id="PS50829"/>
    </source>
</evidence>
<dbReference type="InterPro" id="IPR011011">
    <property type="entry name" value="Znf_FYVE_PHD"/>
</dbReference>
<dbReference type="InterPro" id="IPR035445">
    <property type="entry name" value="GYF-like_dom_sf"/>
</dbReference>
<dbReference type="InterPro" id="IPR004343">
    <property type="entry name" value="Plus-3_dom"/>
</dbReference>
<dbReference type="OMA" id="QFICELH"/>
<evidence type="ECO:0000313" key="8">
    <source>
        <dbReference type="EnsemblPlants" id="OB01G48360.1"/>
    </source>
</evidence>
<dbReference type="InterPro" id="IPR045894">
    <property type="entry name" value="At5g08430-like"/>
</dbReference>
<evidence type="ECO:0000256" key="4">
    <source>
        <dbReference type="SAM" id="MobiDB-lite"/>
    </source>
</evidence>
<dbReference type="Proteomes" id="UP000006038">
    <property type="component" value="Chromosome 1"/>
</dbReference>
<dbReference type="SUPFAM" id="SSF55277">
    <property type="entry name" value="GYF domain"/>
    <property type="match status" value="1"/>
</dbReference>
<accession>J3L6I0</accession>
<dbReference type="CDD" id="cd15568">
    <property type="entry name" value="PHD5_NSD"/>
    <property type="match status" value="1"/>
</dbReference>
<evidence type="ECO:0000259" key="7">
    <source>
        <dbReference type="PROSITE" id="PS51925"/>
    </source>
</evidence>
<dbReference type="InterPro" id="IPR036128">
    <property type="entry name" value="Plus3-like_sf"/>
</dbReference>
<dbReference type="eggNOG" id="KOG1946">
    <property type="taxonomic scope" value="Eukaryota"/>
</dbReference>
<dbReference type="InterPro" id="IPR058668">
    <property type="entry name" value="NERD_dom"/>
</dbReference>
<dbReference type="SMART" id="SM00444">
    <property type="entry name" value="GYF"/>
    <property type="match status" value="1"/>
</dbReference>
<dbReference type="eggNOG" id="KOG1081">
    <property type="taxonomic scope" value="Eukaryota"/>
</dbReference>
<feature type="domain" description="Plus3" evidence="6">
    <location>
        <begin position="346"/>
        <end position="480"/>
    </location>
</feature>
<dbReference type="Pfam" id="PF22908">
    <property type="entry name" value="PHD_NSD"/>
    <property type="match status" value="1"/>
</dbReference>
<dbReference type="KEGG" id="obr:102711125"/>
<keyword evidence="1" id="KW-0479">Metal-binding</keyword>
<dbReference type="SMART" id="SM00249">
    <property type="entry name" value="PHD"/>
    <property type="match status" value="1"/>
</dbReference>
<dbReference type="InterPro" id="IPR003169">
    <property type="entry name" value="GYF"/>
</dbReference>
<keyword evidence="3" id="KW-0862">Zinc</keyword>
<evidence type="ECO:0000313" key="9">
    <source>
        <dbReference type="Proteomes" id="UP000006038"/>
    </source>
</evidence>
<dbReference type="Gramene" id="OB01G48360.1">
    <property type="protein sequence ID" value="OB01G48360.1"/>
    <property type="gene ID" value="OB01G48360"/>
</dbReference>
<dbReference type="EnsemblPlants" id="OB01G48360.1">
    <property type="protein sequence ID" value="OB01G48360.1"/>
    <property type="gene ID" value="OB01G48360"/>
</dbReference>
<dbReference type="PANTHER" id="PTHR46851">
    <property type="entry name" value="OS01G0884500 PROTEIN"/>
    <property type="match status" value="1"/>
</dbReference>
<dbReference type="SUPFAM" id="SSF57903">
    <property type="entry name" value="FYVE/PHD zinc finger"/>
    <property type="match status" value="1"/>
</dbReference>
<dbReference type="STRING" id="4533.J3L6I0"/>
<reference evidence="8" key="2">
    <citation type="submission" date="2013-04" db="UniProtKB">
        <authorList>
            <consortium name="EnsemblPlants"/>
        </authorList>
    </citation>
    <scope>IDENTIFICATION</scope>
</reference>
<dbReference type="InterPro" id="IPR055198">
    <property type="entry name" value="NSD_PHD"/>
</dbReference>
<feature type="region of interest" description="Disordered" evidence="4">
    <location>
        <begin position="310"/>
        <end position="334"/>
    </location>
</feature>
<dbReference type="SUPFAM" id="SSF47592">
    <property type="entry name" value="SWIB/MDM2 domain"/>
    <property type="match status" value="1"/>
</dbReference>
<keyword evidence="9" id="KW-1185">Reference proteome</keyword>
<dbReference type="PROSITE" id="PS51925">
    <property type="entry name" value="SWIB_MDM2"/>
    <property type="match status" value="1"/>
</dbReference>
<dbReference type="SUPFAM" id="SSF159042">
    <property type="entry name" value="Plus3-like"/>
    <property type="match status" value="1"/>
</dbReference>
<dbReference type="PROSITE" id="PS51360">
    <property type="entry name" value="PLUS3"/>
    <property type="match status" value="1"/>
</dbReference>
<reference evidence="8" key="1">
    <citation type="journal article" date="2013" name="Nat. Commun.">
        <title>Whole-genome sequencing of Oryza brachyantha reveals mechanisms underlying Oryza genome evolution.</title>
        <authorList>
            <person name="Chen J."/>
            <person name="Huang Q."/>
            <person name="Gao D."/>
            <person name="Wang J."/>
            <person name="Lang Y."/>
            <person name="Liu T."/>
            <person name="Li B."/>
            <person name="Bai Z."/>
            <person name="Luis Goicoechea J."/>
            <person name="Liang C."/>
            <person name="Chen C."/>
            <person name="Zhang W."/>
            <person name="Sun S."/>
            <person name="Liao Y."/>
            <person name="Zhang X."/>
            <person name="Yang L."/>
            <person name="Song C."/>
            <person name="Wang M."/>
            <person name="Shi J."/>
            <person name="Liu G."/>
            <person name="Liu J."/>
            <person name="Zhou H."/>
            <person name="Zhou W."/>
            <person name="Yu Q."/>
            <person name="An N."/>
            <person name="Chen Y."/>
            <person name="Cai Q."/>
            <person name="Wang B."/>
            <person name="Liu B."/>
            <person name="Min J."/>
            <person name="Huang Y."/>
            <person name="Wu H."/>
            <person name="Li Z."/>
            <person name="Zhang Y."/>
            <person name="Yin Y."/>
            <person name="Song W."/>
            <person name="Jiang J."/>
            <person name="Jackson S.A."/>
            <person name="Wing R.A."/>
            <person name="Wang J."/>
            <person name="Chen M."/>
        </authorList>
    </citation>
    <scope>NUCLEOTIDE SEQUENCE [LARGE SCALE GENOMIC DNA]</scope>
    <source>
        <strain evidence="8">cv. IRGC 101232</strain>
    </source>
</reference>
<dbReference type="AlphaFoldDB" id="J3L6I0"/>
<dbReference type="eggNOG" id="KOG1862">
    <property type="taxonomic scope" value="Eukaryota"/>
</dbReference>
<organism evidence="8">
    <name type="scientific">Oryza brachyantha</name>
    <name type="common">malo sina</name>
    <dbReference type="NCBI Taxonomy" id="4533"/>
    <lineage>
        <taxon>Eukaryota</taxon>
        <taxon>Viridiplantae</taxon>
        <taxon>Streptophyta</taxon>
        <taxon>Embryophyta</taxon>
        <taxon>Tracheophyta</taxon>
        <taxon>Spermatophyta</taxon>
        <taxon>Magnoliopsida</taxon>
        <taxon>Liliopsida</taxon>
        <taxon>Poales</taxon>
        <taxon>Poaceae</taxon>
        <taxon>BOP clade</taxon>
        <taxon>Oryzoideae</taxon>
        <taxon>Oryzeae</taxon>
        <taxon>Oryzinae</taxon>
        <taxon>Oryza</taxon>
    </lineage>
</organism>
<dbReference type="GO" id="GO:0003677">
    <property type="term" value="F:DNA binding"/>
    <property type="evidence" value="ECO:0007669"/>
    <property type="project" value="InterPro"/>
</dbReference>
<protein>
    <submittedName>
        <fullName evidence="8">Uncharacterized protein</fullName>
    </submittedName>
</protein>
<dbReference type="InterPro" id="IPR036885">
    <property type="entry name" value="SWIB_MDM2_dom_sf"/>
</dbReference>
<dbReference type="GO" id="GO:0008270">
    <property type="term" value="F:zinc ion binding"/>
    <property type="evidence" value="ECO:0007669"/>
    <property type="project" value="UniProtKB-KW"/>
</dbReference>
<evidence type="ECO:0000256" key="1">
    <source>
        <dbReference type="ARBA" id="ARBA00022723"/>
    </source>
</evidence>
<dbReference type="Gene3D" id="3.30.40.10">
    <property type="entry name" value="Zinc/RING finger domain, C3HC4 (zinc finger)"/>
    <property type="match status" value="1"/>
</dbReference>
<name>J3L6I0_ORYBR</name>
<feature type="domain" description="GYF" evidence="5">
    <location>
        <begin position="814"/>
        <end position="868"/>
    </location>
</feature>
<dbReference type="Pfam" id="PF02213">
    <property type="entry name" value="GYF"/>
    <property type="match status" value="1"/>
</dbReference>
<evidence type="ECO:0000256" key="3">
    <source>
        <dbReference type="ARBA" id="ARBA00022833"/>
    </source>
</evidence>
<sequence>MGRRCKQKADDIAEELCFVCKDRGNLRVCDSKNCLKAYHPRCVGKEDNFLNSDDQFICELHKCASCKGNSDYHCLCCPISSVCCECLGKAEFVQLRKQSQKGLCTICLKLVLFVEKNSEANSDGEMVEFKHMEDYLVLFKDYWEAIKVNEGLALIDLQEANVGLRRSLNCKQGRDSEKPPEEGCRADENPLSVNDILVGVKFQPSEAKVSLKRKRSNKKTYVGWGSKELMEFLSCIGKDTTKPLDQFVLTGVVKEYIQQRNLFNDRKRKSVTCDNQLHSLFRKRKVKSNMIHSLLELHLAENAASDDEFLDSENDEGPSMKKKPPNCLKAETSERDSKRNRNCFAALNQNNLKLIYLRRTLVMDLLGQDMFEQKVVGSLVRVKNDFKNYSYRMSKKPYQLGVVTGIRKSSQKYKIKDKDTDILLCVSNMWDEIKISMLSEEDIEEDECNDLLMLAKKEVFKRPTIADLEEKAASIHVDIVNHWIDREIMRLEKEIERAHEKGWRQEMHDLINKKQLLSTQAERQRRLAEVPEAIQEIEERKEDEFVFAASKHLEETKGSAVQVADYSKIERAKSQEGAKEQLTGSLELATEKPPEDASMQVADSLEIVKEEASEDASGQVSDFLEVVKEETPEDASGQVADPMEVVTEETPEGLGASELVDTTCEVALEAPGKALCNGGTPGPGLRNQIPSAQDGVTAQRVDVRNGHGGDTPRHLNGGKSVVVIDLDSDDEDEDLHLVQREPRAARSTPVAAAIDVIMAPTLGAPGAMNGASAPTLLPHATTRPRNGTTAPIGRAPALAALHALQCMNPPGEHEPMWNYIDPQGVARGPFTMKHLRQWHRDRFFPPDFRVWRIGQTQLDSILLTEAMGLRFSS</sequence>
<dbReference type="Gene3D" id="3.90.70.200">
    <property type="entry name" value="Plus-3 domain"/>
    <property type="match status" value="1"/>
</dbReference>
<dbReference type="Gene3D" id="1.10.245.10">
    <property type="entry name" value="SWIB/MDM2 domain"/>
    <property type="match status" value="1"/>
</dbReference>
<keyword evidence="2" id="KW-0863">Zinc-finger</keyword>
<proteinExistence type="predicted"/>
<evidence type="ECO:0000259" key="6">
    <source>
        <dbReference type="PROSITE" id="PS51360"/>
    </source>
</evidence>
<dbReference type="SMART" id="SM00719">
    <property type="entry name" value="Plus3"/>
    <property type="match status" value="1"/>
</dbReference>
<dbReference type="Pfam" id="PF03126">
    <property type="entry name" value="Plus-3"/>
    <property type="match status" value="1"/>
</dbReference>
<dbReference type="Gene3D" id="3.30.1490.40">
    <property type="match status" value="1"/>
</dbReference>
<gene>
    <name evidence="8" type="primary">LOC102711125</name>
</gene>
<dbReference type="InterPro" id="IPR003121">
    <property type="entry name" value="SWIB_MDM2_domain"/>
</dbReference>
<dbReference type="PROSITE" id="PS50829">
    <property type="entry name" value="GYF"/>
    <property type="match status" value="1"/>
</dbReference>
<feature type="domain" description="DM2" evidence="7">
    <location>
        <begin position="218"/>
        <end position="301"/>
    </location>
</feature>